<dbReference type="EMBL" id="JANEYF010002019">
    <property type="protein sequence ID" value="KAJ8952537.1"/>
    <property type="molecule type" value="Genomic_DNA"/>
</dbReference>
<organism evidence="3 4">
    <name type="scientific">Rhamnusium bicolor</name>
    <dbReference type="NCBI Taxonomy" id="1586634"/>
    <lineage>
        <taxon>Eukaryota</taxon>
        <taxon>Metazoa</taxon>
        <taxon>Ecdysozoa</taxon>
        <taxon>Arthropoda</taxon>
        <taxon>Hexapoda</taxon>
        <taxon>Insecta</taxon>
        <taxon>Pterygota</taxon>
        <taxon>Neoptera</taxon>
        <taxon>Endopterygota</taxon>
        <taxon>Coleoptera</taxon>
        <taxon>Polyphaga</taxon>
        <taxon>Cucujiformia</taxon>
        <taxon>Chrysomeloidea</taxon>
        <taxon>Cerambycidae</taxon>
        <taxon>Lepturinae</taxon>
        <taxon>Rhagiini</taxon>
        <taxon>Rhamnusium</taxon>
    </lineage>
</organism>
<feature type="compositionally biased region" description="Basic and acidic residues" evidence="2">
    <location>
        <begin position="377"/>
        <end position="397"/>
    </location>
</feature>
<evidence type="ECO:0000313" key="4">
    <source>
        <dbReference type="Proteomes" id="UP001162156"/>
    </source>
</evidence>
<gene>
    <name evidence="3" type="ORF">NQ314_007506</name>
</gene>
<dbReference type="Proteomes" id="UP001162156">
    <property type="component" value="Unassembled WGS sequence"/>
</dbReference>
<name>A0AAV8YLV4_9CUCU</name>
<reference evidence="3" key="1">
    <citation type="journal article" date="2023" name="Insect Mol. Biol.">
        <title>Genome sequencing provides insights into the evolution of gene families encoding plant cell wall-degrading enzymes in longhorned beetles.</title>
        <authorList>
            <person name="Shin N.R."/>
            <person name="Okamura Y."/>
            <person name="Kirsch R."/>
            <person name="Pauchet Y."/>
        </authorList>
    </citation>
    <scope>NUCLEOTIDE SEQUENCE</scope>
    <source>
        <strain evidence="3">RBIC_L_NR</strain>
    </source>
</reference>
<evidence type="ECO:0000256" key="1">
    <source>
        <dbReference type="SAM" id="Coils"/>
    </source>
</evidence>
<keyword evidence="1" id="KW-0175">Coiled coil</keyword>
<dbReference type="PANTHER" id="PTHR37687:SF1">
    <property type="entry name" value="AGAP006772-PA"/>
    <property type="match status" value="1"/>
</dbReference>
<sequence>ERVEEDNQKQLNEMVKNLISSMDNKAQYRINNYEELLKQLWDKYRDPYEEDHSLIDKRYYYPNFGVDVVDLHKRSRYNDEVYPKEDNVNDFRLNYLKKRYYQNENNLNRIRQIYSKPYMQIKRYPVSKRSSDYVDQEDKATARKKTDPKVEKDLSNIFNVKKNATITTAKPTTGKKEIVDNKQKAKTDKPAINKELFSPVAPVNEKPLLINKKSIEWSDYFGLDRRKKSEENDLGKEWLIERYHKSISLSAKKRNAEIPLSSMQNNEELSKKELFDEVNEDKSNLSSEEQKIDNMDSKLKIMEDKIVDDALKYTGAHEGETDPKEIQEVKDRVISRLAAAYSLEKMRNALDEYKLAVAKERERLENRRQEEDDYSLSEEKRSSVPRKQVVDKDRESIPEGDNAIKCTDRNEDCHEQNYRTPSDITENYFGSDSEMNNNSWFSPNRHCNFLFLTKAYELCNGNMECQGEAQRAIHYLLDVSRFVQSQLSAAHDCLQSCPQTDTIVDPSRRR</sequence>
<keyword evidence="4" id="KW-1185">Reference proteome</keyword>
<dbReference type="AlphaFoldDB" id="A0AAV8YLV4"/>
<evidence type="ECO:0000256" key="2">
    <source>
        <dbReference type="SAM" id="MobiDB-lite"/>
    </source>
</evidence>
<proteinExistence type="predicted"/>
<feature type="coiled-coil region" evidence="1">
    <location>
        <begin position="271"/>
        <end position="305"/>
    </location>
</feature>
<dbReference type="InterPro" id="IPR038875">
    <property type="entry name" value="PLA2_conodipine-like"/>
</dbReference>
<protein>
    <submittedName>
        <fullName evidence="3">Uncharacterized protein</fullName>
    </submittedName>
</protein>
<feature type="non-terminal residue" evidence="3">
    <location>
        <position position="1"/>
    </location>
</feature>
<dbReference type="PANTHER" id="PTHR37687">
    <property type="entry name" value="AGAP006772-PA"/>
    <property type="match status" value="1"/>
</dbReference>
<comment type="caution">
    <text evidence="3">The sequence shown here is derived from an EMBL/GenBank/DDBJ whole genome shotgun (WGS) entry which is preliminary data.</text>
</comment>
<accession>A0AAV8YLV4</accession>
<feature type="region of interest" description="Disordered" evidence="2">
    <location>
        <begin position="365"/>
        <end position="406"/>
    </location>
</feature>
<evidence type="ECO:0000313" key="3">
    <source>
        <dbReference type="EMBL" id="KAJ8952537.1"/>
    </source>
</evidence>